<proteinExistence type="predicted"/>
<protein>
    <submittedName>
        <fullName evidence="1">Sortase family protein</fullName>
    </submittedName>
</protein>
<dbReference type="AlphaFoldDB" id="A0A1E3ACB9"/>
<dbReference type="Proteomes" id="UP000094067">
    <property type="component" value="Unassembled WGS sequence"/>
</dbReference>
<accession>A0A1E3ACB9</accession>
<dbReference type="PATRIC" id="fig|1432052.4.peg.2572"/>
<dbReference type="CDD" id="cd05826">
    <property type="entry name" value="Sortase_B"/>
    <property type="match status" value="1"/>
</dbReference>
<dbReference type="SUPFAM" id="SSF63817">
    <property type="entry name" value="Sortase"/>
    <property type="match status" value="1"/>
</dbReference>
<dbReference type="InterPro" id="IPR009835">
    <property type="entry name" value="SrtB"/>
</dbReference>
<dbReference type="InterPro" id="IPR023365">
    <property type="entry name" value="Sortase_dom-sf"/>
</dbReference>
<dbReference type="GO" id="GO:0016787">
    <property type="term" value="F:hydrolase activity"/>
    <property type="evidence" value="ECO:0007669"/>
    <property type="project" value="UniProtKB-KW"/>
</dbReference>
<comment type="caution">
    <text evidence="1">The sequence shown here is derived from an EMBL/GenBank/DDBJ whole genome shotgun (WGS) entry which is preliminary data.</text>
</comment>
<sequence>MKQKKHKSLLHSSSLYILLMFAILLTGCGSKGEEQGETQSDVQAEEQTEPSAAEFLKEDGTADIQALQAINAEVYAWLEITGTDISFPILQPAEDEYFYLSHNIYGDEDENGCIYTEYYNNKDFADPNTVIYGRNREERFGRLHQYKDRDFFDSHREVKISTEDKVFTYQIFAAYTYDDRHLIATYDFWDKAVYSTYLEDIFAIRAMDAFIDDSVEVTAEDKIITLSTGVTGEDDKRYLVQAVLVSE</sequence>
<dbReference type="EMBL" id="MCGH01000002">
    <property type="protein sequence ID" value="ODM06410.1"/>
    <property type="molecule type" value="Genomic_DNA"/>
</dbReference>
<dbReference type="PROSITE" id="PS51257">
    <property type="entry name" value="PROKAR_LIPOPROTEIN"/>
    <property type="match status" value="1"/>
</dbReference>
<evidence type="ECO:0000313" key="2">
    <source>
        <dbReference type="Proteomes" id="UP000094067"/>
    </source>
</evidence>
<gene>
    <name evidence="1" type="ORF">BEI61_02300</name>
</gene>
<name>A0A1E3ACB9_9FIRM</name>
<dbReference type="Gene3D" id="2.40.260.10">
    <property type="entry name" value="Sortase"/>
    <property type="match status" value="1"/>
</dbReference>
<organism evidence="1 2">
    <name type="scientific">Eisenbergiella tayi</name>
    <dbReference type="NCBI Taxonomy" id="1432052"/>
    <lineage>
        <taxon>Bacteria</taxon>
        <taxon>Bacillati</taxon>
        <taxon>Bacillota</taxon>
        <taxon>Clostridia</taxon>
        <taxon>Lachnospirales</taxon>
        <taxon>Lachnospiraceae</taxon>
        <taxon>Eisenbergiella</taxon>
    </lineage>
</organism>
<evidence type="ECO:0000313" key="1">
    <source>
        <dbReference type="EMBL" id="ODM06410.1"/>
    </source>
</evidence>
<dbReference type="RefSeq" id="WP_069152369.1">
    <property type="nucleotide sequence ID" value="NZ_MCGH01000002.1"/>
</dbReference>
<reference evidence="1 2" key="1">
    <citation type="submission" date="2016-07" db="EMBL/GenBank/DDBJ databases">
        <title>Characterization of isolates of Eisenbergiella tayi derived from blood cultures, using whole genome sequencing.</title>
        <authorList>
            <person name="Burdz T."/>
            <person name="Wiebe D."/>
            <person name="Huynh C."/>
            <person name="Bernard K."/>
        </authorList>
    </citation>
    <scope>NUCLEOTIDE SEQUENCE [LARGE SCALE GENOMIC DNA]</scope>
    <source>
        <strain evidence="1 2">NML 110608</strain>
    </source>
</reference>